<accession>A0AAW0AKB4</accession>
<sequence>DGRVPIMESFKELLNQSATLINPFANAQSGEDFRRQRLGAHLNRHRAPQGHF</sequence>
<name>A0AAW0AKB4_9AGAR</name>
<organism evidence="1 2">
    <name type="scientific">Paramarasmius palmivorus</name>
    <dbReference type="NCBI Taxonomy" id="297713"/>
    <lineage>
        <taxon>Eukaryota</taxon>
        <taxon>Fungi</taxon>
        <taxon>Dikarya</taxon>
        <taxon>Basidiomycota</taxon>
        <taxon>Agaricomycotina</taxon>
        <taxon>Agaricomycetes</taxon>
        <taxon>Agaricomycetidae</taxon>
        <taxon>Agaricales</taxon>
        <taxon>Marasmiineae</taxon>
        <taxon>Marasmiaceae</taxon>
        <taxon>Paramarasmius</taxon>
    </lineage>
</organism>
<protein>
    <submittedName>
        <fullName evidence="1">Uncharacterized protein</fullName>
    </submittedName>
</protein>
<feature type="non-terminal residue" evidence="1">
    <location>
        <position position="1"/>
    </location>
</feature>
<evidence type="ECO:0000313" key="2">
    <source>
        <dbReference type="Proteomes" id="UP001383192"/>
    </source>
</evidence>
<gene>
    <name evidence="1" type="ORF">VNI00_019482</name>
</gene>
<comment type="caution">
    <text evidence="1">The sequence shown here is derived from an EMBL/GenBank/DDBJ whole genome shotgun (WGS) entry which is preliminary data.</text>
</comment>
<dbReference type="EMBL" id="JAYKXP010000393">
    <property type="protein sequence ID" value="KAK7013363.1"/>
    <property type="molecule type" value="Genomic_DNA"/>
</dbReference>
<evidence type="ECO:0000313" key="1">
    <source>
        <dbReference type="EMBL" id="KAK7013363.1"/>
    </source>
</evidence>
<dbReference type="AlphaFoldDB" id="A0AAW0AKB4"/>
<proteinExistence type="predicted"/>
<reference evidence="1 2" key="1">
    <citation type="submission" date="2024-01" db="EMBL/GenBank/DDBJ databases">
        <title>A draft genome for a cacao thread blight-causing isolate of Paramarasmius palmivorus.</title>
        <authorList>
            <person name="Baruah I.K."/>
            <person name="Bukari Y."/>
            <person name="Amoako-Attah I."/>
            <person name="Meinhardt L.W."/>
            <person name="Bailey B.A."/>
            <person name="Cohen S.P."/>
        </authorList>
    </citation>
    <scope>NUCLEOTIDE SEQUENCE [LARGE SCALE GENOMIC DNA]</scope>
    <source>
        <strain evidence="1 2">GH-12</strain>
    </source>
</reference>
<keyword evidence="2" id="KW-1185">Reference proteome</keyword>
<dbReference type="Proteomes" id="UP001383192">
    <property type="component" value="Unassembled WGS sequence"/>
</dbReference>